<dbReference type="PANTHER" id="PTHR24264">
    <property type="entry name" value="TRYPSIN-RELATED"/>
    <property type="match status" value="1"/>
</dbReference>
<evidence type="ECO:0000256" key="1">
    <source>
        <dbReference type="ARBA" id="ARBA00004613"/>
    </source>
</evidence>
<keyword evidence="5" id="KW-0720">Serine protease</keyword>
<dbReference type="PROSITE" id="PS50240">
    <property type="entry name" value="TRYPSIN_DOM"/>
    <property type="match status" value="1"/>
</dbReference>
<comment type="subcellular location">
    <subcellularLocation>
        <location evidence="1">Secreted</location>
    </subcellularLocation>
</comment>
<keyword evidence="2" id="KW-0964">Secreted</keyword>
<protein>
    <recommendedName>
        <fullName evidence="7">Peptidase S1 domain-containing protein</fullName>
    </recommendedName>
</protein>
<evidence type="ECO:0000256" key="2">
    <source>
        <dbReference type="ARBA" id="ARBA00022525"/>
    </source>
</evidence>
<evidence type="ECO:0000256" key="6">
    <source>
        <dbReference type="ARBA" id="ARBA00023157"/>
    </source>
</evidence>
<dbReference type="SUPFAM" id="SSF50494">
    <property type="entry name" value="Trypsin-like serine proteases"/>
    <property type="match status" value="1"/>
</dbReference>
<dbReference type="InterPro" id="IPR043504">
    <property type="entry name" value="Peptidase_S1_PA_chymotrypsin"/>
</dbReference>
<dbReference type="OrthoDB" id="5918597at2759"/>
<dbReference type="PRINTS" id="PR00722">
    <property type="entry name" value="CHYMOTRYPSIN"/>
</dbReference>
<dbReference type="PROSITE" id="PS00134">
    <property type="entry name" value="TRYPSIN_HIS"/>
    <property type="match status" value="1"/>
</dbReference>
<feature type="domain" description="Peptidase S1" evidence="7">
    <location>
        <begin position="1"/>
        <end position="238"/>
    </location>
</feature>
<evidence type="ECO:0000256" key="4">
    <source>
        <dbReference type="ARBA" id="ARBA00022801"/>
    </source>
</evidence>
<dbReference type="GO" id="GO:0004252">
    <property type="term" value="F:serine-type endopeptidase activity"/>
    <property type="evidence" value="ECO:0007669"/>
    <property type="project" value="InterPro"/>
</dbReference>
<dbReference type="Gene3D" id="2.40.10.10">
    <property type="entry name" value="Trypsin-like serine proteases"/>
    <property type="match status" value="1"/>
</dbReference>
<sequence length="257" mass="28603">MAEWPWHAAILEKPQDLYVCGSTLLDESWVLTAAHCVDDYLPFVPTIQDILKVRLGEYDVSTTAEPLRHEEFNVTDIVMHPGFNNSTLVHDIALLKLERPAKRKQNIDVVCMPKSRDFNPSQFARCYVTGWGRRTETSEHSLVLKEIEVPLWSYTNCNGALKAQFGPAYSLPTTAICAGAEGRDACDGDGGGPLVCEKEGKWYQIGIVSFGIGCGRKNIPGVYTKVSEYDSWIENVILGTPDISKKKKGFNSKAHHN</sequence>
<evidence type="ECO:0000256" key="3">
    <source>
        <dbReference type="ARBA" id="ARBA00022670"/>
    </source>
</evidence>
<keyword evidence="3" id="KW-0645">Protease</keyword>
<dbReference type="SMART" id="SM00020">
    <property type="entry name" value="Tryp_SPc"/>
    <property type="match status" value="1"/>
</dbReference>
<dbReference type="InterPro" id="IPR009003">
    <property type="entry name" value="Peptidase_S1_PA"/>
</dbReference>
<evidence type="ECO:0000256" key="5">
    <source>
        <dbReference type="ARBA" id="ARBA00022825"/>
    </source>
</evidence>
<dbReference type="InterPro" id="IPR001254">
    <property type="entry name" value="Trypsin_dom"/>
</dbReference>
<dbReference type="GO" id="GO:0006508">
    <property type="term" value="P:proteolysis"/>
    <property type="evidence" value="ECO:0007669"/>
    <property type="project" value="UniProtKB-KW"/>
</dbReference>
<dbReference type="Pfam" id="PF00089">
    <property type="entry name" value="Trypsin"/>
    <property type="match status" value="1"/>
</dbReference>
<dbReference type="CDD" id="cd00190">
    <property type="entry name" value="Tryp_SPc"/>
    <property type="match status" value="1"/>
</dbReference>
<evidence type="ECO:0000313" key="8">
    <source>
        <dbReference type="EMBL" id="CDW31465.1"/>
    </source>
</evidence>
<proteinExistence type="predicted"/>
<evidence type="ECO:0000259" key="7">
    <source>
        <dbReference type="PROSITE" id="PS50240"/>
    </source>
</evidence>
<name>A0A0K2U057_LEPSM</name>
<dbReference type="InterPro" id="IPR050127">
    <property type="entry name" value="Serine_Proteases_S1"/>
</dbReference>
<dbReference type="PANTHER" id="PTHR24264:SF65">
    <property type="entry name" value="SRCR DOMAIN-CONTAINING PROTEIN"/>
    <property type="match status" value="1"/>
</dbReference>
<dbReference type="FunFam" id="2.40.10.10:FF:000038">
    <property type="entry name" value="Serine protease"/>
    <property type="match status" value="1"/>
</dbReference>
<accession>A0A0K2U057</accession>
<dbReference type="EMBL" id="HACA01014104">
    <property type="protein sequence ID" value="CDW31465.1"/>
    <property type="molecule type" value="Transcribed_RNA"/>
</dbReference>
<keyword evidence="4" id="KW-0378">Hydrolase</keyword>
<organism evidence="8">
    <name type="scientific">Lepeophtheirus salmonis</name>
    <name type="common">Salmon louse</name>
    <name type="synonym">Caligus salmonis</name>
    <dbReference type="NCBI Taxonomy" id="72036"/>
    <lineage>
        <taxon>Eukaryota</taxon>
        <taxon>Metazoa</taxon>
        <taxon>Ecdysozoa</taxon>
        <taxon>Arthropoda</taxon>
        <taxon>Crustacea</taxon>
        <taxon>Multicrustacea</taxon>
        <taxon>Hexanauplia</taxon>
        <taxon>Copepoda</taxon>
        <taxon>Siphonostomatoida</taxon>
        <taxon>Caligidae</taxon>
        <taxon>Lepeophtheirus</taxon>
    </lineage>
</organism>
<dbReference type="AlphaFoldDB" id="A0A0K2U057"/>
<dbReference type="InterPro" id="IPR001314">
    <property type="entry name" value="Peptidase_S1A"/>
</dbReference>
<dbReference type="GO" id="GO:0005615">
    <property type="term" value="C:extracellular space"/>
    <property type="evidence" value="ECO:0007669"/>
    <property type="project" value="TreeGrafter"/>
</dbReference>
<dbReference type="InterPro" id="IPR018114">
    <property type="entry name" value="TRYPSIN_HIS"/>
</dbReference>
<reference evidence="8" key="1">
    <citation type="submission" date="2014-05" db="EMBL/GenBank/DDBJ databases">
        <authorList>
            <person name="Chronopoulou M."/>
        </authorList>
    </citation>
    <scope>NUCLEOTIDE SEQUENCE</scope>
    <source>
        <tissue evidence="8">Whole organism</tissue>
    </source>
</reference>
<keyword evidence="6" id="KW-1015">Disulfide bond</keyword>